<dbReference type="InterPro" id="IPR036291">
    <property type="entry name" value="NAD(P)-bd_dom_sf"/>
</dbReference>
<dbReference type="GO" id="GO:0005737">
    <property type="term" value="C:cytoplasm"/>
    <property type="evidence" value="ECO:0007669"/>
    <property type="project" value="TreeGrafter"/>
</dbReference>
<sequence>MRLALTGATGFVGSTLMDLALAEGHELKALTRRDQPSRANVEWVRGDLSAHDALAELASGCDAVVHVAGVVNAPDRAGFEAGNIAGTQAMVAAARKTNVPRFVHVSSLAAREPQLSDYGWSKAGAEEAAREAEGWVAVRPPAIYGPRDTEMFEIFRAAKAGIVPLPPRGRASLIHAQDLARLLLTLAVAADAPRGVVYEADDNRLNGWSHAEMARLIGDAVGRKVYPLHMPKSVLELAAKGDRLIRGGKAKLTPDRVSYMTHPDWVSRAEMRPPASLWQPQIPSPEGMKQTADWYRAEGWL</sequence>
<reference evidence="2" key="2">
    <citation type="submission" date="2020-09" db="EMBL/GenBank/DDBJ databases">
        <authorList>
            <person name="Sun Q."/>
            <person name="Zhou Y."/>
        </authorList>
    </citation>
    <scope>NUCLEOTIDE SEQUENCE</scope>
    <source>
        <strain evidence="2">CGMCC 1.15360</strain>
    </source>
</reference>
<reference evidence="2" key="1">
    <citation type="journal article" date="2014" name="Int. J. Syst. Evol. Microbiol.">
        <title>Complete genome sequence of Corynebacterium casei LMG S-19264T (=DSM 44701T), isolated from a smear-ripened cheese.</title>
        <authorList>
            <consortium name="US DOE Joint Genome Institute (JGI-PGF)"/>
            <person name="Walter F."/>
            <person name="Albersmeier A."/>
            <person name="Kalinowski J."/>
            <person name="Ruckert C."/>
        </authorList>
    </citation>
    <scope>NUCLEOTIDE SEQUENCE</scope>
    <source>
        <strain evidence="2">CGMCC 1.15360</strain>
    </source>
</reference>
<dbReference type="PANTHER" id="PTHR48079">
    <property type="entry name" value="PROTEIN YEEZ"/>
    <property type="match status" value="1"/>
</dbReference>
<dbReference type="SUPFAM" id="SSF51735">
    <property type="entry name" value="NAD(P)-binding Rossmann-fold domains"/>
    <property type="match status" value="1"/>
</dbReference>
<dbReference type="EMBL" id="BMIP01000003">
    <property type="protein sequence ID" value="GGD68820.1"/>
    <property type="molecule type" value="Genomic_DNA"/>
</dbReference>
<name>A0A917DTH0_9SPHN</name>
<accession>A0A917DTH0</accession>
<dbReference type="Pfam" id="PF01370">
    <property type="entry name" value="Epimerase"/>
    <property type="match status" value="1"/>
</dbReference>
<gene>
    <name evidence="2" type="ORF">GCM10010990_17930</name>
</gene>
<protein>
    <submittedName>
        <fullName evidence="2">Epimerase</fullName>
    </submittedName>
</protein>
<evidence type="ECO:0000313" key="3">
    <source>
        <dbReference type="Proteomes" id="UP000612349"/>
    </source>
</evidence>
<dbReference type="Proteomes" id="UP000612349">
    <property type="component" value="Unassembled WGS sequence"/>
</dbReference>
<dbReference type="GO" id="GO:0004029">
    <property type="term" value="F:aldehyde dehydrogenase (NAD+) activity"/>
    <property type="evidence" value="ECO:0007669"/>
    <property type="project" value="TreeGrafter"/>
</dbReference>
<keyword evidence="3" id="KW-1185">Reference proteome</keyword>
<dbReference type="OrthoDB" id="9814124at2"/>
<dbReference type="InterPro" id="IPR051783">
    <property type="entry name" value="NAD(P)-dependent_oxidoreduct"/>
</dbReference>
<proteinExistence type="predicted"/>
<dbReference type="AlphaFoldDB" id="A0A917DTH0"/>
<evidence type="ECO:0000259" key="1">
    <source>
        <dbReference type="Pfam" id="PF01370"/>
    </source>
</evidence>
<dbReference type="PANTHER" id="PTHR48079:SF6">
    <property type="entry name" value="NAD(P)-BINDING DOMAIN-CONTAINING PROTEIN-RELATED"/>
    <property type="match status" value="1"/>
</dbReference>
<evidence type="ECO:0000313" key="2">
    <source>
        <dbReference type="EMBL" id="GGD68820.1"/>
    </source>
</evidence>
<feature type="domain" description="NAD-dependent epimerase/dehydratase" evidence="1">
    <location>
        <begin position="5"/>
        <end position="193"/>
    </location>
</feature>
<dbReference type="InterPro" id="IPR001509">
    <property type="entry name" value="Epimerase_deHydtase"/>
</dbReference>
<organism evidence="2 3">
    <name type="scientific">Croceicoccus mobilis</name>
    <dbReference type="NCBI Taxonomy" id="1703339"/>
    <lineage>
        <taxon>Bacteria</taxon>
        <taxon>Pseudomonadati</taxon>
        <taxon>Pseudomonadota</taxon>
        <taxon>Alphaproteobacteria</taxon>
        <taxon>Sphingomonadales</taxon>
        <taxon>Erythrobacteraceae</taxon>
        <taxon>Croceicoccus</taxon>
    </lineage>
</organism>
<dbReference type="Gene3D" id="3.40.50.720">
    <property type="entry name" value="NAD(P)-binding Rossmann-like Domain"/>
    <property type="match status" value="1"/>
</dbReference>
<comment type="caution">
    <text evidence="2">The sequence shown here is derived from an EMBL/GenBank/DDBJ whole genome shotgun (WGS) entry which is preliminary data.</text>
</comment>
<dbReference type="RefSeq" id="WP_066771543.1">
    <property type="nucleotide sequence ID" value="NZ_BMIP01000003.1"/>
</dbReference>